<gene>
    <name evidence="7" type="ORF">SMD27_23085</name>
</gene>
<feature type="transmembrane region" description="Helical" evidence="6">
    <location>
        <begin position="193"/>
        <end position="211"/>
    </location>
</feature>
<dbReference type="PANTHER" id="PTHR30086">
    <property type="entry name" value="ARGININE EXPORTER PROTEIN ARGO"/>
    <property type="match status" value="1"/>
</dbReference>
<evidence type="ECO:0000256" key="1">
    <source>
        <dbReference type="ARBA" id="ARBA00004651"/>
    </source>
</evidence>
<keyword evidence="8" id="KW-1185">Reference proteome</keyword>
<comment type="subcellular location">
    <subcellularLocation>
        <location evidence="1">Cell membrane</location>
        <topology evidence="1">Multi-pass membrane protein</topology>
    </subcellularLocation>
</comment>
<dbReference type="Proteomes" id="UP001279642">
    <property type="component" value="Unassembled WGS sequence"/>
</dbReference>
<feature type="transmembrane region" description="Helical" evidence="6">
    <location>
        <begin position="110"/>
        <end position="135"/>
    </location>
</feature>
<reference evidence="7 8" key="1">
    <citation type="journal article" date="2016" name="Antonie Van Leeuwenhoek">
        <title>Dongia soli sp. nov., isolated from soil from Dokdo, Korea.</title>
        <authorList>
            <person name="Kim D.U."/>
            <person name="Lee H."/>
            <person name="Kim H."/>
            <person name="Kim S.G."/>
            <person name="Ka J.O."/>
        </authorList>
    </citation>
    <scope>NUCLEOTIDE SEQUENCE [LARGE SCALE GENOMIC DNA]</scope>
    <source>
        <strain evidence="7 8">D78</strain>
    </source>
</reference>
<evidence type="ECO:0000256" key="2">
    <source>
        <dbReference type="ARBA" id="ARBA00022475"/>
    </source>
</evidence>
<keyword evidence="4 6" id="KW-1133">Transmembrane helix</keyword>
<dbReference type="InterPro" id="IPR001123">
    <property type="entry name" value="LeuE-type"/>
</dbReference>
<proteinExistence type="predicted"/>
<dbReference type="Pfam" id="PF01810">
    <property type="entry name" value="LysE"/>
    <property type="match status" value="1"/>
</dbReference>
<protein>
    <submittedName>
        <fullName evidence="7">LysE family translocator</fullName>
    </submittedName>
</protein>
<evidence type="ECO:0000256" key="6">
    <source>
        <dbReference type="SAM" id="Phobius"/>
    </source>
</evidence>
<feature type="transmembrane region" description="Helical" evidence="6">
    <location>
        <begin position="41"/>
        <end position="66"/>
    </location>
</feature>
<dbReference type="EMBL" id="JAXCLW010000013">
    <property type="protein sequence ID" value="MDY0885741.1"/>
    <property type="molecule type" value="Genomic_DNA"/>
</dbReference>
<evidence type="ECO:0000256" key="4">
    <source>
        <dbReference type="ARBA" id="ARBA00022989"/>
    </source>
</evidence>
<evidence type="ECO:0000313" key="8">
    <source>
        <dbReference type="Proteomes" id="UP001279642"/>
    </source>
</evidence>
<feature type="transmembrane region" description="Helical" evidence="6">
    <location>
        <begin position="6"/>
        <end position="29"/>
    </location>
</feature>
<dbReference type="PANTHER" id="PTHR30086:SF20">
    <property type="entry name" value="ARGININE EXPORTER PROTEIN ARGO-RELATED"/>
    <property type="match status" value="1"/>
</dbReference>
<keyword evidence="5 6" id="KW-0472">Membrane</keyword>
<feature type="transmembrane region" description="Helical" evidence="6">
    <location>
        <begin position="72"/>
        <end position="89"/>
    </location>
</feature>
<dbReference type="RefSeq" id="WP_320510817.1">
    <property type="nucleotide sequence ID" value="NZ_JAXCLW010000013.1"/>
</dbReference>
<feature type="transmembrane region" description="Helical" evidence="6">
    <location>
        <begin position="147"/>
        <end position="172"/>
    </location>
</feature>
<evidence type="ECO:0000256" key="3">
    <source>
        <dbReference type="ARBA" id="ARBA00022692"/>
    </source>
</evidence>
<evidence type="ECO:0000256" key="5">
    <source>
        <dbReference type="ARBA" id="ARBA00023136"/>
    </source>
</evidence>
<keyword evidence="3 6" id="KW-0812">Transmembrane</keyword>
<organism evidence="7 8">
    <name type="scientific">Dongia soli</name>
    <dbReference type="NCBI Taxonomy" id="600628"/>
    <lineage>
        <taxon>Bacteria</taxon>
        <taxon>Pseudomonadati</taxon>
        <taxon>Pseudomonadota</taxon>
        <taxon>Alphaproteobacteria</taxon>
        <taxon>Rhodospirillales</taxon>
        <taxon>Dongiaceae</taxon>
        <taxon>Dongia</taxon>
    </lineage>
</organism>
<sequence length="215" mass="23060">MLDPAQLWPFILACLALNLTPGADMTYVIARSATQGRGAGIAASFGIAAGSFVHSLFAALGIAALLQQSATAFLLIKILGAGYLLYLAWKAWRSPITAPAAGTPLPRIPLLRVFGEGLLTNLFNPKVALFILAFLPQFVDPHRGSTISQILLLGLIFNFGGTLVNCVVAASASITARLLRQRLSGNRHSLGRWLNRFTSVIFVGLAFRLAFAERR</sequence>
<comment type="caution">
    <text evidence="7">The sequence shown here is derived from an EMBL/GenBank/DDBJ whole genome shotgun (WGS) entry which is preliminary data.</text>
</comment>
<keyword evidence="2" id="KW-1003">Cell membrane</keyword>
<dbReference type="PIRSF" id="PIRSF006324">
    <property type="entry name" value="LeuE"/>
    <property type="match status" value="1"/>
</dbReference>
<name>A0ABU5EL37_9PROT</name>
<evidence type="ECO:0000313" key="7">
    <source>
        <dbReference type="EMBL" id="MDY0885741.1"/>
    </source>
</evidence>
<accession>A0ABU5EL37</accession>